<keyword evidence="2" id="KW-1185">Reference proteome</keyword>
<evidence type="ECO:0000313" key="1">
    <source>
        <dbReference type="EMBL" id="RAH63983.1"/>
    </source>
</evidence>
<reference evidence="1" key="1">
    <citation type="submission" date="2018-02" db="EMBL/GenBank/DDBJ databases">
        <title>The genomes of Aspergillus section Nigri reveals drivers in fungal speciation.</title>
        <authorList>
            <consortium name="DOE Joint Genome Institute"/>
            <person name="Vesth T.C."/>
            <person name="Nybo J."/>
            <person name="Theobald S."/>
            <person name="Brandl J."/>
            <person name="Frisvad J.C."/>
            <person name="Nielsen K.F."/>
            <person name="Lyhne E.K."/>
            <person name="Kogle M.E."/>
            <person name="Kuo A."/>
            <person name="Riley R."/>
            <person name="Clum A."/>
            <person name="Nolan M."/>
            <person name="Lipzen A."/>
            <person name="Salamov A."/>
            <person name="Henrissat B."/>
            <person name="Wiebenga A."/>
            <person name="De vries R.P."/>
            <person name="Grigoriev I.V."/>
            <person name="Mortensen U.H."/>
            <person name="Andersen M.R."/>
            <person name="Baker S.E."/>
        </authorList>
    </citation>
    <scope>NUCLEOTIDE SEQUENCE</scope>
    <source>
        <strain evidence="1">CBS 121060</strain>
    </source>
</reference>
<evidence type="ECO:0000313" key="2">
    <source>
        <dbReference type="Proteomes" id="UP000249661"/>
    </source>
</evidence>
<sequence>TKNPSVDAYIRDAKRFTLSSRSTIEPYPLQIYLSGLVFAPAQSTVRLLFEKEALHWTHRMPSISSNWSPLLQSLSGRVWSSRALAFPPCGKVLASAVIRGASKIVEVWDPVTGELLQAFDLPDLAVIPAENGMFGAVALSEVGELLALMVDSRTIQVWDVLSGCCIRRLTGHASEIIHAVASKDGSVLASTTVVGAIYVWDTYKAQCLQVIQSRHQSALFKPALSSDGNILAVISDDGILQLWQPTTGDLLRILKVQSAPKYGLSSDGQALDISKDGRFLTSVSYGQIQLWDIETGRCCQTTNMGVAECAGVALSPDGSMLATCARVSVRLWDLKAGEVMDPPTVIRTRNLRDVRFSPHGRLLAVLSVDLQLYVWDTLTGRCLGDLGHTRDAMREFELWEV</sequence>
<dbReference type="EMBL" id="KZ825024">
    <property type="protein sequence ID" value="RAH63983.1"/>
    <property type="molecule type" value="Genomic_DNA"/>
</dbReference>
<accession>A0ACD1GRP8</accession>
<dbReference type="Proteomes" id="UP000249661">
    <property type="component" value="Unassembled WGS sequence"/>
</dbReference>
<feature type="non-terminal residue" evidence="1">
    <location>
        <position position="401"/>
    </location>
</feature>
<feature type="non-terminal residue" evidence="1">
    <location>
        <position position="1"/>
    </location>
</feature>
<organism evidence="1 2">
    <name type="scientific">Aspergillus aculeatinus CBS 121060</name>
    <dbReference type="NCBI Taxonomy" id="1448322"/>
    <lineage>
        <taxon>Eukaryota</taxon>
        <taxon>Fungi</taxon>
        <taxon>Dikarya</taxon>
        <taxon>Ascomycota</taxon>
        <taxon>Pezizomycotina</taxon>
        <taxon>Eurotiomycetes</taxon>
        <taxon>Eurotiomycetidae</taxon>
        <taxon>Eurotiales</taxon>
        <taxon>Aspergillaceae</taxon>
        <taxon>Aspergillus</taxon>
        <taxon>Aspergillus subgen. Circumdati</taxon>
    </lineage>
</organism>
<proteinExistence type="predicted"/>
<protein>
    <submittedName>
        <fullName evidence="1">WD40 repeat-like protein</fullName>
    </submittedName>
</protein>
<name>A0ACD1GRP8_9EURO</name>
<gene>
    <name evidence="1" type="ORF">BO66DRAFT_281634</name>
</gene>